<evidence type="ECO:0000313" key="1">
    <source>
        <dbReference type="EMBL" id="MQW32109.1"/>
    </source>
</evidence>
<evidence type="ECO:0008006" key="3">
    <source>
        <dbReference type="Google" id="ProtNLM"/>
    </source>
</evidence>
<reference evidence="1 2" key="1">
    <citation type="journal article" date="2013" name="Genome Biol.">
        <title>Comparative genomics of the core and accessory genomes of 48 Sinorhizobium strains comprising five genospecies.</title>
        <authorList>
            <person name="Sugawara M."/>
            <person name="Epstein B."/>
            <person name="Badgley B.D."/>
            <person name="Unno T."/>
            <person name="Xu L."/>
            <person name="Reese J."/>
            <person name="Gyaneshwar P."/>
            <person name="Denny R."/>
            <person name="Mudge J."/>
            <person name="Bharti A.K."/>
            <person name="Farmer A.D."/>
            <person name="May G.D."/>
            <person name="Woodward J.E."/>
            <person name="Medigue C."/>
            <person name="Vallenet D."/>
            <person name="Lajus A."/>
            <person name="Rouy Z."/>
            <person name="Martinez-Vaz B."/>
            <person name="Tiffin P."/>
            <person name="Young N.D."/>
            <person name="Sadowsky M.J."/>
        </authorList>
    </citation>
    <scope>NUCLEOTIDE SEQUENCE [LARGE SCALE GENOMIC DNA]</scope>
    <source>
        <strain evidence="1 2">N6B1</strain>
    </source>
</reference>
<dbReference type="SUPFAM" id="SSF53474">
    <property type="entry name" value="alpha/beta-Hydrolases"/>
    <property type="match status" value="1"/>
</dbReference>
<dbReference type="InterPro" id="IPR029058">
    <property type="entry name" value="AB_hydrolase_fold"/>
</dbReference>
<organism evidence="1 2">
    <name type="scientific">Rhizobium meliloti</name>
    <name type="common">Ensifer meliloti</name>
    <name type="synonym">Sinorhizobium meliloti</name>
    <dbReference type="NCBI Taxonomy" id="382"/>
    <lineage>
        <taxon>Bacteria</taxon>
        <taxon>Pseudomonadati</taxon>
        <taxon>Pseudomonadota</taxon>
        <taxon>Alphaproteobacteria</taxon>
        <taxon>Hyphomicrobiales</taxon>
        <taxon>Rhizobiaceae</taxon>
        <taxon>Sinorhizobium/Ensifer group</taxon>
        <taxon>Sinorhizobium</taxon>
    </lineage>
</organism>
<gene>
    <name evidence="1" type="ORF">GHK53_04450</name>
</gene>
<dbReference type="EMBL" id="WISR01000047">
    <property type="protein sequence ID" value="MQW32109.1"/>
    <property type="molecule type" value="Genomic_DNA"/>
</dbReference>
<dbReference type="AlphaFoldDB" id="A0AAW9TJA7"/>
<sequence length="360" mass="40318">MEFLAYSRSGCAEKPLIVFIPGSSHLARVAYGHPGSIKSDFLDHWLAQANYSFCAISYPLDHPIFSHVYPSMTVNDWACGTVDIVRRIAGGLEHSGEVVILLWSMAGRTIHRLVHHARRQSIRIKCFISLAATAPLTGMAPLELTFLRTTTSGLRDTSSPLPDGSSYDHGLWGRGIHYAEESLGRKVVGDNDYQKYYRGDHPIQLRGEKERFFDGNVYQSAIEAIDDAGLFDFENYKLTAALIPNSLEDARHALTDKSIWSFYNTQYLYNRLQALEILASRIETCPSEVNDLFESGIDSLSRRIEGNHFFFIGPQGARSTVCMIEDLIEQVHRIETILAALAPNSNLHLKGTQHSRFVGP</sequence>
<dbReference type="RefSeq" id="WP_153349392.1">
    <property type="nucleotide sequence ID" value="NZ_WISR01000047.1"/>
</dbReference>
<comment type="caution">
    <text evidence="1">The sequence shown here is derived from an EMBL/GenBank/DDBJ whole genome shotgun (WGS) entry which is preliminary data.</text>
</comment>
<proteinExistence type="predicted"/>
<accession>A0AAW9TJA7</accession>
<dbReference type="Proteomes" id="UP000429484">
    <property type="component" value="Unassembled WGS sequence"/>
</dbReference>
<evidence type="ECO:0000313" key="2">
    <source>
        <dbReference type="Proteomes" id="UP000429484"/>
    </source>
</evidence>
<protein>
    <recommendedName>
        <fullName evidence="3">Alpha/beta hydrolase</fullName>
    </recommendedName>
</protein>
<name>A0AAW9TJA7_RHIML</name>